<evidence type="ECO:0000313" key="2">
    <source>
        <dbReference type="Proteomes" id="UP000829685"/>
    </source>
</evidence>
<sequence length="298" mass="33396">MALSIFNQFHKQGSTAIETAAKALSEHITTAANQQDALSNTQWNLLDFSYKNPQSIDYALRVYHHMSSILPVEVKNDYGFGEDAARRGLAMFFEQQVRPLNPYVNPGDVGEEVVERDWEYEGAEYANATFTRDEVTGNLGKVLQKILNLHEQRMKTIVAWTVEGRAHALGVTKAGTGEKAHLPMHFSGLLKPASLGHNVMSPWSKADFVSGCVGLRAAAKSYLNECSAERQEELLKSWKQEVAEFLLEGDQAAEDAHKKFRDGDFHVKYHAALLLDNLINGPKDETSEDIFSLERWIL</sequence>
<dbReference type="EMBL" id="JAFIMR010000048">
    <property type="protein sequence ID" value="KAI1855973.1"/>
    <property type="molecule type" value="Genomic_DNA"/>
</dbReference>
<organism evidence="1 2">
    <name type="scientific">Neoarthrinium moseri</name>
    <dbReference type="NCBI Taxonomy" id="1658444"/>
    <lineage>
        <taxon>Eukaryota</taxon>
        <taxon>Fungi</taxon>
        <taxon>Dikarya</taxon>
        <taxon>Ascomycota</taxon>
        <taxon>Pezizomycotina</taxon>
        <taxon>Sordariomycetes</taxon>
        <taxon>Xylariomycetidae</taxon>
        <taxon>Amphisphaeriales</taxon>
        <taxon>Apiosporaceae</taxon>
        <taxon>Neoarthrinium</taxon>
    </lineage>
</organism>
<protein>
    <submittedName>
        <fullName evidence="1">Uncharacterized protein</fullName>
    </submittedName>
</protein>
<dbReference type="AlphaFoldDB" id="A0A9P9WBG9"/>
<dbReference type="Proteomes" id="UP000829685">
    <property type="component" value="Unassembled WGS sequence"/>
</dbReference>
<reference evidence="1" key="1">
    <citation type="submission" date="2021-03" db="EMBL/GenBank/DDBJ databases">
        <title>Revisited historic fungal species revealed as producer of novel bioactive compounds through whole genome sequencing and comparative genomics.</title>
        <authorList>
            <person name="Vignolle G.A."/>
            <person name="Hochenegger N."/>
            <person name="Mach R.L."/>
            <person name="Mach-Aigner A.R."/>
            <person name="Javad Rahimi M."/>
            <person name="Salim K.A."/>
            <person name="Chan C.M."/>
            <person name="Lim L.B.L."/>
            <person name="Cai F."/>
            <person name="Druzhinina I.S."/>
            <person name="U'Ren J.M."/>
            <person name="Derntl C."/>
        </authorList>
    </citation>
    <scope>NUCLEOTIDE SEQUENCE</scope>
    <source>
        <strain evidence="1">TUCIM 5799</strain>
    </source>
</reference>
<keyword evidence="2" id="KW-1185">Reference proteome</keyword>
<comment type="caution">
    <text evidence="1">The sequence shown here is derived from an EMBL/GenBank/DDBJ whole genome shotgun (WGS) entry which is preliminary data.</text>
</comment>
<accession>A0A9P9WBG9</accession>
<gene>
    <name evidence="1" type="ORF">JX265_012056</name>
</gene>
<evidence type="ECO:0000313" key="1">
    <source>
        <dbReference type="EMBL" id="KAI1855973.1"/>
    </source>
</evidence>
<name>A0A9P9WBG9_9PEZI</name>
<proteinExistence type="predicted"/>